<dbReference type="Pfam" id="PF21537">
    <property type="entry name" value="DUF1980_C"/>
    <property type="match status" value="1"/>
</dbReference>
<dbReference type="InterPro" id="IPR015402">
    <property type="entry name" value="DUF1980"/>
</dbReference>
<dbReference type="Proteomes" id="UP000010471">
    <property type="component" value="Chromosome"/>
</dbReference>
<reference evidence="3 4" key="1">
    <citation type="submission" date="2012-06" db="EMBL/GenBank/DDBJ databases">
        <title>Finished chromosome of genome of Microcoleus sp. PCC 7113.</title>
        <authorList>
            <consortium name="US DOE Joint Genome Institute"/>
            <person name="Gugger M."/>
            <person name="Coursin T."/>
            <person name="Rippka R."/>
            <person name="Tandeau De Marsac N."/>
            <person name="Huntemann M."/>
            <person name="Wei C.-L."/>
            <person name="Han J."/>
            <person name="Detter J.C."/>
            <person name="Han C."/>
            <person name="Tapia R."/>
            <person name="Chen A."/>
            <person name="Kyrpides N."/>
            <person name="Mavromatis K."/>
            <person name="Markowitz V."/>
            <person name="Szeto E."/>
            <person name="Ivanova N."/>
            <person name="Pagani I."/>
            <person name="Pati A."/>
            <person name="Goodwin L."/>
            <person name="Nordberg H.P."/>
            <person name="Cantor M.N."/>
            <person name="Hua S.X."/>
            <person name="Woyke T."/>
            <person name="Kerfeld C.A."/>
        </authorList>
    </citation>
    <scope>NUCLEOTIDE SEQUENCE [LARGE SCALE GENOMIC DNA]</scope>
    <source>
        <strain evidence="3 4">PCC 7113</strain>
    </source>
</reference>
<feature type="transmembrane region" description="Helical" evidence="1">
    <location>
        <begin position="20"/>
        <end position="42"/>
    </location>
</feature>
<dbReference type="PATRIC" id="fig|1173027.3.peg.257"/>
<accession>K9W9K3</accession>
<feature type="transmembrane region" description="Helical" evidence="1">
    <location>
        <begin position="54"/>
        <end position="71"/>
    </location>
</feature>
<dbReference type="STRING" id="1173027.Mic7113_0234"/>
<dbReference type="AlphaFoldDB" id="K9W9K3"/>
<proteinExistence type="predicted"/>
<dbReference type="OrthoDB" id="9770408at2"/>
<dbReference type="eggNOG" id="COG3689">
    <property type="taxonomic scope" value="Bacteria"/>
</dbReference>
<dbReference type="RefSeq" id="WP_015180331.1">
    <property type="nucleotide sequence ID" value="NC_019738.1"/>
</dbReference>
<evidence type="ECO:0000313" key="3">
    <source>
        <dbReference type="EMBL" id="AFZ16167.1"/>
    </source>
</evidence>
<dbReference type="InterPro" id="IPR048447">
    <property type="entry name" value="DUF1980_C"/>
</dbReference>
<dbReference type="PANTHER" id="PTHR40047:SF1">
    <property type="entry name" value="UPF0703 PROTEIN YCGQ"/>
    <property type="match status" value="1"/>
</dbReference>
<dbReference type="InterPro" id="IPR052955">
    <property type="entry name" value="UPF0703_membrane_permease"/>
</dbReference>
<evidence type="ECO:0000313" key="4">
    <source>
        <dbReference type="Proteomes" id="UP000010471"/>
    </source>
</evidence>
<dbReference type="NCBIfam" id="TIGR03943">
    <property type="entry name" value="TIGR03943 family putative permease subunit"/>
    <property type="match status" value="1"/>
</dbReference>
<keyword evidence="1" id="KW-0812">Transmembrane</keyword>
<dbReference type="EMBL" id="CP003630">
    <property type="protein sequence ID" value="AFZ16167.1"/>
    <property type="molecule type" value="Genomic_DNA"/>
</dbReference>
<organism evidence="3 4">
    <name type="scientific">Allocoleopsis franciscana PCC 7113</name>
    <dbReference type="NCBI Taxonomy" id="1173027"/>
    <lineage>
        <taxon>Bacteria</taxon>
        <taxon>Bacillati</taxon>
        <taxon>Cyanobacteriota</taxon>
        <taxon>Cyanophyceae</taxon>
        <taxon>Coleofasciculales</taxon>
        <taxon>Coleofasciculaceae</taxon>
        <taxon>Allocoleopsis</taxon>
        <taxon>Allocoleopsis franciscana</taxon>
    </lineage>
</organism>
<evidence type="ECO:0000256" key="1">
    <source>
        <dbReference type="SAM" id="Phobius"/>
    </source>
</evidence>
<keyword evidence="4" id="KW-1185">Reference proteome</keyword>
<evidence type="ECO:0000259" key="2">
    <source>
        <dbReference type="Pfam" id="PF21537"/>
    </source>
</evidence>
<protein>
    <submittedName>
        <fullName evidence="3">TIGR03943 family protein</fullName>
    </submittedName>
</protein>
<dbReference type="KEGG" id="mic:Mic7113_0234"/>
<keyword evidence="1" id="KW-1133">Transmembrane helix</keyword>
<gene>
    <name evidence="3" type="ORF">Mic7113_0234</name>
</gene>
<feature type="transmembrane region" description="Helical" evidence="1">
    <location>
        <begin position="97"/>
        <end position="119"/>
    </location>
</feature>
<name>K9W9K3_9CYAN</name>
<dbReference type="PANTHER" id="PTHR40047">
    <property type="entry name" value="UPF0703 PROTEIN YCGQ"/>
    <property type="match status" value="1"/>
</dbReference>
<keyword evidence="1" id="KW-0472">Membrane</keyword>
<sequence>MSSNQTSRRPRKQRPQFQNLFLPLLDILALAAWGILMLKYKLTDQLGLLIHKNYFALVVATGIALLILAALRTSQLVNQMRQQAAGRVPMMPVGQHISLFPPGWSTTLLLAAAILGLVIKPQVFASQTAIQRGVTESVTMTRTQPQSFKSNSRPEERSLIEWVRTLAVYPEPDAYTGQAVKVKGFVVYPPNQPSQYLLISRFVITCCAADAYPVALPVKLNGNRDAYPLDSWQEVEGRMITETLDGKRQLVIEATSLKKIAKPANPYYY</sequence>
<feature type="domain" description="DUF1980" evidence="2">
    <location>
        <begin position="167"/>
        <end position="269"/>
    </location>
</feature>
<dbReference type="HOGENOM" id="CLU_070027_2_0_3"/>